<feature type="DNA-binding region" description="Homeobox" evidence="12">
    <location>
        <begin position="143"/>
        <end position="202"/>
    </location>
</feature>
<feature type="compositionally biased region" description="Basic and acidic residues" evidence="14">
    <location>
        <begin position="201"/>
        <end position="217"/>
    </location>
</feature>
<dbReference type="EMBL" id="CATQJA010002707">
    <property type="protein sequence ID" value="CAJ0586107.1"/>
    <property type="molecule type" value="Genomic_DNA"/>
</dbReference>
<sequence length="285" mass="31747">MREDDDDASSCASNEVVVDEEDEEDEMEHEDGIPERNGLKKSPFSVEQLLASPLVRLARAHRQLLQMTTSPEQAIGFAVSGYRASSSANGPSGSAAYFPGFPASYGADFTAYMAAQTAHIGLQCGIDPSRAAAHGIHLPIGQRRKRRVLFSQAQVYELERQFKQKKYLTAPEREQLAHTIHLTPTQVKIWFQNHRYKCKRQEKEKAMTEGRPPREDTATPQSPPPPGHDKSPMPSSNKVKEDVLPELKAPPLYSNTVPPAVYGQPFAFTFPSYPGPYYGHVRPGW</sequence>
<evidence type="ECO:0000256" key="8">
    <source>
        <dbReference type="ARBA" id="ARBA00023163"/>
    </source>
</evidence>
<evidence type="ECO:0000256" key="4">
    <source>
        <dbReference type="ARBA" id="ARBA00022902"/>
    </source>
</evidence>
<feature type="domain" description="Homeobox" evidence="15">
    <location>
        <begin position="141"/>
        <end position="201"/>
    </location>
</feature>
<feature type="region of interest" description="Disordered" evidence="14">
    <location>
        <begin position="1"/>
        <end position="40"/>
    </location>
</feature>
<dbReference type="InterPro" id="IPR020479">
    <property type="entry name" value="HD_metazoa"/>
</dbReference>
<name>A0AA36DG47_9BILA</name>
<evidence type="ECO:0000256" key="14">
    <source>
        <dbReference type="SAM" id="MobiDB-lite"/>
    </source>
</evidence>
<comment type="subcellular location">
    <subcellularLocation>
        <location evidence="1 12 13">Nucleus</location>
    </subcellularLocation>
</comment>
<dbReference type="FunFam" id="1.10.10.60:FF:000296">
    <property type="entry name" value="Scarecrow, isoform A"/>
    <property type="match status" value="1"/>
</dbReference>
<evidence type="ECO:0000256" key="2">
    <source>
        <dbReference type="ARBA" id="ARBA00005661"/>
    </source>
</evidence>
<dbReference type="InterPro" id="IPR009057">
    <property type="entry name" value="Homeodomain-like_sf"/>
</dbReference>
<dbReference type="PANTHER" id="PTHR24340">
    <property type="entry name" value="HOMEOBOX PROTEIN NKX"/>
    <property type="match status" value="1"/>
</dbReference>
<reference evidence="16" key="1">
    <citation type="submission" date="2023-06" db="EMBL/GenBank/DDBJ databases">
        <authorList>
            <person name="Delattre M."/>
        </authorList>
    </citation>
    <scope>NUCLEOTIDE SEQUENCE</scope>
    <source>
        <strain evidence="16">AF72</strain>
    </source>
</reference>
<dbReference type="PROSITE" id="PS50071">
    <property type="entry name" value="HOMEOBOX_2"/>
    <property type="match status" value="1"/>
</dbReference>
<dbReference type="CDD" id="cd00086">
    <property type="entry name" value="homeodomain"/>
    <property type="match status" value="1"/>
</dbReference>
<keyword evidence="17" id="KW-1185">Reference proteome</keyword>
<evidence type="ECO:0000313" key="17">
    <source>
        <dbReference type="Proteomes" id="UP001177023"/>
    </source>
</evidence>
<dbReference type="Pfam" id="PF00046">
    <property type="entry name" value="Homeodomain"/>
    <property type="match status" value="1"/>
</dbReference>
<dbReference type="AlphaFoldDB" id="A0AA36DG47"/>
<keyword evidence="4" id="KW-0524">Neurogenesis</keyword>
<keyword evidence="9 12" id="KW-0539">Nucleus</keyword>
<dbReference type="GO" id="GO:0000978">
    <property type="term" value="F:RNA polymerase II cis-regulatory region sequence-specific DNA binding"/>
    <property type="evidence" value="ECO:0007669"/>
    <property type="project" value="TreeGrafter"/>
</dbReference>
<evidence type="ECO:0000256" key="10">
    <source>
        <dbReference type="ARBA" id="ARBA00057950"/>
    </source>
</evidence>
<feature type="compositionally biased region" description="Acidic residues" evidence="14">
    <location>
        <begin position="17"/>
        <end position="29"/>
    </location>
</feature>
<keyword evidence="6 12" id="KW-0238">DNA-binding</keyword>
<evidence type="ECO:0000256" key="13">
    <source>
        <dbReference type="RuleBase" id="RU000682"/>
    </source>
</evidence>
<dbReference type="InterPro" id="IPR017970">
    <property type="entry name" value="Homeobox_CS"/>
</dbReference>
<dbReference type="GO" id="GO:0000981">
    <property type="term" value="F:DNA-binding transcription factor activity, RNA polymerase II-specific"/>
    <property type="evidence" value="ECO:0007669"/>
    <property type="project" value="InterPro"/>
</dbReference>
<evidence type="ECO:0000256" key="11">
    <source>
        <dbReference type="ARBA" id="ARBA00068167"/>
    </source>
</evidence>
<evidence type="ECO:0000256" key="1">
    <source>
        <dbReference type="ARBA" id="ARBA00004123"/>
    </source>
</evidence>
<keyword evidence="3" id="KW-0217">Developmental protein</keyword>
<dbReference type="SUPFAM" id="SSF46689">
    <property type="entry name" value="Homeodomain-like"/>
    <property type="match status" value="1"/>
</dbReference>
<evidence type="ECO:0000256" key="9">
    <source>
        <dbReference type="ARBA" id="ARBA00023242"/>
    </source>
</evidence>
<dbReference type="GO" id="GO:0030154">
    <property type="term" value="P:cell differentiation"/>
    <property type="evidence" value="ECO:0007669"/>
    <property type="project" value="TreeGrafter"/>
</dbReference>
<dbReference type="GO" id="GO:0005634">
    <property type="term" value="C:nucleus"/>
    <property type="evidence" value="ECO:0007669"/>
    <property type="project" value="UniProtKB-SubCell"/>
</dbReference>
<keyword evidence="8" id="KW-0804">Transcription</keyword>
<feature type="region of interest" description="Disordered" evidence="14">
    <location>
        <begin position="201"/>
        <end position="250"/>
    </location>
</feature>
<keyword evidence="7 12" id="KW-0371">Homeobox</keyword>
<dbReference type="PROSITE" id="PS00027">
    <property type="entry name" value="HOMEOBOX_1"/>
    <property type="match status" value="1"/>
</dbReference>
<dbReference type="Gene3D" id="1.10.10.60">
    <property type="entry name" value="Homeodomain-like"/>
    <property type="match status" value="1"/>
</dbReference>
<dbReference type="Proteomes" id="UP001177023">
    <property type="component" value="Unassembled WGS sequence"/>
</dbReference>
<evidence type="ECO:0000256" key="12">
    <source>
        <dbReference type="PROSITE-ProRule" id="PRU00108"/>
    </source>
</evidence>
<evidence type="ECO:0000259" key="15">
    <source>
        <dbReference type="PROSITE" id="PS50071"/>
    </source>
</evidence>
<evidence type="ECO:0000313" key="16">
    <source>
        <dbReference type="EMBL" id="CAJ0586107.1"/>
    </source>
</evidence>
<dbReference type="PANTHER" id="PTHR24340:SF41">
    <property type="entry name" value="MUSCLE-SPECIFIC HOMEOBOX PROTEIN TINMAN-RELATED"/>
    <property type="match status" value="1"/>
</dbReference>
<gene>
    <name evidence="16" type="ORF">MSPICULIGERA_LOCUS24115</name>
</gene>
<proteinExistence type="inferred from homology"/>
<comment type="similarity">
    <text evidence="2">Belongs to the NK-2 homeobox family.</text>
</comment>
<keyword evidence="5" id="KW-0805">Transcription regulation</keyword>
<evidence type="ECO:0000256" key="3">
    <source>
        <dbReference type="ARBA" id="ARBA00022473"/>
    </source>
</evidence>
<dbReference type="InterPro" id="IPR050394">
    <property type="entry name" value="Homeobox_NK-like"/>
</dbReference>
<feature type="non-terminal residue" evidence="16">
    <location>
        <position position="1"/>
    </location>
</feature>
<comment type="caution">
    <text evidence="16">The sequence shown here is derived from an EMBL/GenBank/DDBJ whole genome shotgun (WGS) entry which is preliminary data.</text>
</comment>
<evidence type="ECO:0000256" key="5">
    <source>
        <dbReference type="ARBA" id="ARBA00023015"/>
    </source>
</evidence>
<accession>A0AA36DG47</accession>
<dbReference type="PRINTS" id="PR00024">
    <property type="entry name" value="HOMEOBOX"/>
</dbReference>
<organism evidence="16 17">
    <name type="scientific">Mesorhabditis spiculigera</name>
    <dbReference type="NCBI Taxonomy" id="96644"/>
    <lineage>
        <taxon>Eukaryota</taxon>
        <taxon>Metazoa</taxon>
        <taxon>Ecdysozoa</taxon>
        <taxon>Nematoda</taxon>
        <taxon>Chromadorea</taxon>
        <taxon>Rhabditida</taxon>
        <taxon>Rhabditina</taxon>
        <taxon>Rhabditomorpha</taxon>
        <taxon>Rhabditoidea</taxon>
        <taxon>Rhabditidae</taxon>
        <taxon>Mesorhabditinae</taxon>
        <taxon>Mesorhabditis</taxon>
    </lineage>
</organism>
<evidence type="ECO:0000256" key="6">
    <source>
        <dbReference type="ARBA" id="ARBA00023125"/>
    </source>
</evidence>
<dbReference type="GO" id="GO:0007399">
    <property type="term" value="P:nervous system development"/>
    <property type="evidence" value="ECO:0007669"/>
    <property type="project" value="UniProtKB-KW"/>
</dbReference>
<dbReference type="SMART" id="SM00389">
    <property type="entry name" value="HOX"/>
    <property type="match status" value="1"/>
</dbReference>
<comment type="function">
    <text evidence="10">Probable transcriptional regulator that is required in neural development for the normal formation of sublateral cholinergic motor neuron processes. Plays a role in regulating the expression of acetylcholine transporter protein unc-17 in the sublateral processes. In particular, it is required in sublateral motor neurons for a left-right turning behavior that occurs during the lethargus phase of the normal sleep process called 'flipping'. During 'flipping' animals rotate 180 degrees about their longitudinal axis.</text>
</comment>
<dbReference type="InterPro" id="IPR001356">
    <property type="entry name" value="HD"/>
</dbReference>
<protein>
    <recommendedName>
        <fullName evidence="11">Homeobox protein ceh-24</fullName>
    </recommendedName>
</protein>
<evidence type="ECO:0000256" key="7">
    <source>
        <dbReference type="ARBA" id="ARBA00023155"/>
    </source>
</evidence>